<proteinExistence type="inferred from homology"/>
<evidence type="ECO:0000256" key="2">
    <source>
        <dbReference type="ARBA" id="ARBA00005386"/>
    </source>
</evidence>
<dbReference type="EMBL" id="QFYR01000001">
    <property type="protein sequence ID" value="RAK58123.1"/>
    <property type="molecule type" value="Genomic_DNA"/>
</dbReference>
<dbReference type="PANTHER" id="PTHR44998:SF1">
    <property type="entry name" value="UDP-N-ACETYLGLUCOSAMINE--PEPTIDE N-ACETYLGLUCOSAMINYLTRANSFERASE 110 KDA SUBUNIT"/>
    <property type="match status" value="1"/>
</dbReference>
<dbReference type="Pfam" id="PF13181">
    <property type="entry name" value="TPR_8"/>
    <property type="match status" value="1"/>
</dbReference>
<accession>A0A328ASS0</accession>
<dbReference type="Proteomes" id="UP000249725">
    <property type="component" value="Unassembled WGS sequence"/>
</dbReference>
<dbReference type="Gene3D" id="3.40.50.2000">
    <property type="entry name" value="Glycogen Phosphorylase B"/>
    <property type="match status" value="1"/>
</dbReference>
<dbReference type="Pfam" id="PF13844">
    <property type="entry name" value="Glyco_transf_41"/>
    <property type="match status" value="2"/>
</dbReference>
<comment type="similarity">
    <text evidence="2">Belongs to the glycosyltransferase 41 family. O-GlcNAc transferase subfamily.</text>
</comment>
<name>A0A328ASS0_9CAUL</name>
<dbReference type="InterPro" id="IPR019734">
    <property type="entry name" value="TPR_rpt"/>
</dbReference>
<feature type="domain" description="O-GlcNAc transferase C-terminal" evidence="10">
    <location>
        <begin position="247"/>
        <end position="392"/>
    </location>
</feature>
<keyword evidence="5 11" id="KW-0808">Transferase</keyword>
<dbReference type="PANTHER" id="PTHR44998">
    <property type="match status" value="1"/>
</dbReference>
<evidence type="ECO:0000256" key="6">
    <source>
        <dbReference type="ARBA" id="ARBA00022737"/>
    </source>
</evidence>
<keyword evidence="4" id="KW-0328">Glycosyltransferase</keyword>
<comment type="pathway">
    <text evidence="1">Protein modification; protein glycosylation.</text>
</comment>
<evidence type="ECO:0000256" key="7">
    <source>
        <dbReference type="ARBA" id="ARBA00022803"/>
    </source>
</evidence>
<comment type="caution">
    <text evidence="11">The sequence shown here is derived from an EMBL/GenBank/DDBJ whole genome shotgun (WGS) entry which is preliminary data.</text>
</comment>
<reference evidence="12" key="1">
    <citation type="submission" date="2018-05" db="EMBL/GenBank/DDBJ databases">
        <authorList>
            <person name="Li X."/>
        </authorList>
    </citation>
    <scope>NUCLEOTIDE SEQUENCE [LARGE SCALE GENOMIC DNA]</scope>
    <source>
        <strain evidence="12">YIM 73061</strain>
    </source>
</reference>
<evidence type="ECO:0000313" key="12">
    <source>
        <dbReference type="Proteomes" id="UP000249725"/>
    </source>
</evidence>
<dbReference type="SMART" id="SM00028">
    <property type="entry name" value="TPR"/>
    <property type="match status" value="2"/>
</dbReference>
<keyword evidence="6" id="KW-0677">Repeat</keyword>
<evidence type="ECO:0000256" key="5">
    <source>
        <dbReference type="ARBA" id="ARBA00022679"/>
    </source>
</evidence>
<dbReference type="PROSITE" id="PS50005">
    <property type="entry name" value="TPR"/>
    <property type="match status" value="1"/>
</dbReference>
<gene>
    <name evidence="11" type="ORF">DJ018_09515</name>
</gene>
<dbReference type="InterPro" id="IPR011990">
    <property type="entry name" value="TPR-like_helical_dom_sf"/>
</dbReference>
<evidence type="ECO:0000256" key="8">
    <source>
        <dbReference type="PROSITE-ProRule" id="PRU00339"/>
    </source>
</evidence>
<evidence type="ECO:0000256" key="1">
    <source>
        <dbReference type="ARBA" id="ARBA00004922"/>
    </source>
</evidence>
<dbReference type="EC" id="2.4.1.255" evidence="3"/>
<dbReference type="SUPFAM" id="SSF48452">
    <property type="entry name" value="TPR-like"/>
    <property type="match status" value="1"/>
</dbReference>
<evidence type="ECO:0000313" key="11">
    <source>
        <dbReference type="EMBL" id="RAK58123.1"/>
    </source>
</evidence>
<dbReference type="OrthoDB" id="146908at2"/>
<dbReference type="AlphaFoldDB" id="A0A328ASS0"/>
<organism evidence="11 12">
    <name type="scientific">Phenylobacterium deserti</name>
    <dbReference type="NCBI Taxonomy" id="1914756"/>
    <lineage>
        <taxon>Bacteria</taxon>
        <taxon>Pseudomonadati</taxon>
        <taxon>Pseudomonadota</taxon>
        <taxon>Alphaproteobacteria</taxon>
        <taxon>Caulobacterales</taxon>
        <taxon>Caulobacteraceae</taxon>
        <taxon>Phenylobacterium</taxon>
    </lineage>
</organism>
<protein>
    <recommendedName>
        <fullName evidence="3">protein O-GlcNAc transferase</fullName>
        <ecNumber evidence="3">2.4.1.255</ecNumber>
    </recommendedName>
</protein>
<dbReference type="InterPro" id="IPR029489">
    <property type="entry name" value="OGT/SEC/SPY_C"/>
</dbReference>
<dbReference type="Gene3D" id="1.25.40.10">
    <property type="entry name" value="Tetratricopeptide repeat domain"/>
    <property type="match status" value="1"/>
</dbReference>
<keyword evidence="12" id="KW-1185">Reference proteome</keyword>
<dbReference type="GO" id="GO:0097363">
    <property type="term" value="F:protein O-acetylglucosaminyltransferase activity"/>
    <property type="evidence" value="ECO:0007669"/>
    <property type="project" value="UniProtKB-EC"/>
</dbReference>
<evidence type="ECO:0000256" key="3">
    <source>
        <dbReference type="ARBA" id="ARBA00011970"/>
    </source>
</evidence>
<evidence type="ECO:0000259" key="10">
    <source>
        <dbReference type="Pfam" id="PF13844"/>
    </source>
</evidence>
<feature type="region of interest" description="Disordered" evidence="9">
    <location>
        <begin position="669"/>
        <end position="692"/>
    </location>
</feature>
<sequence length="692" mass="75968">MSENAFLAALQRVTDRTLSLPDLINAAGALTEAGQPSLAQQLYKIWIGFNPDHPQVYVAWFNMSALCGQLGDVAAAIEALNKAIEQNPEFVPAYINLGGMLEKTGALPKGIEVWKSVLARLAPVNGQAVGYKLATLRQLARVLGEAQGLEAAEVALTEALTLNPGDREVMEQFVAMRLAQCKWPVATPWEGVERKEIVAGAHPLSLCAYSDDPLLQLAGGARYVERAIDERSGPDGSDRRNAIVAPGGRRLRVGYVSSDLRDHAIGYLMAEMFELHDRDQVEVFAYYCGRDSTEALHERIKAAVEHWRDFKGLSDDEAALMVARDEIDILVDVNGHTRDARTGVFARRPAPIQVNWLGYPGTMGSPYHHYVIGDPWVIPAGSELYFSEHVVRLPCYQPNDRKRVVAPHRPSRTEAGLPEQGTVFCCFNGPQKITRFVFERWAQILHAVEGSVLWLLEGTGESNARLRAYAKLVGLDPARIVFAPKAPNPAHLARYPLADVFLDTAPYGAHTTASDSLWMGVPVVTLSGRCFASRVCGSLTRSAGLPELVCETAEDYVRLAIELGRDPARVAELKARLEAGRATCDLFNMEQLVESLEGLYAHMAGDYMAGRLPHPDLRNLATYLAVGAELDHEAQEMTAVVDYHGLYREKLTARHRVRSLSADSRLWSEADAGQELGGPPLAEPARRKRAAS</sequence>
<feature type="repeat" description="TPR" evidence="8">
    <location>
        <begin position="57"/>
        <end position="90"/>
    </location>
</feature>
<evidence type="ECO:0000256" key="9">
    <source>
        <dbReference type="SAM" id="MobiDB-lite"/>
    </source>
</evidence>
<dbReference type="RefSeq" id="WP_111514573.1">
    <property type="nucleotide sequence ID" value="NZ_QFYR01000001.1"/>
</dbReference>
<evidence type="ECO:0000256" key="4">
    <source>
        <dbReference type="ARBA" id="ARBA00022676"/>
    </source>
</evidence>
<keyword evidence="7 8" id="KW-0802">TPR repeat</keyword>
<dbReference type="Gene3D" id="3.40.50.11380">
    <property type="match status" value="1"/>
</dbReference>
<feature type="domain" description="O-GlcNAc transferase C-terminal" evidence="10">
    <location>
        <begin position="411"/>
        <end position="595"/>
    </location>
</feature>